<dbReference type="Proteomes" id="UP000024635">
    <property type="component" value="Unassembled WGS sequence"/>
</dbReference>
<organism evidence="1 2">
    <name type="scientific">Ancylostoma ceylanicum</name>
    <dbReference type="NCBI Taxonomy" id="53326"/>
    <lineage>
        <taxon>Eukaryota</taxon>
        <taxon>Metazoa</taxon>
        <taxon>Ecdysozoa</taxon>
        <taxon>Nematoda</taxon>
        <taxon>Chromadorea</taxon>
        <taxon>Rhabditida</taxon>
        <taxon>Rhabditina</taxon>
        <taxon>Rhabditomorpha</taxon>
        <taxon>Strongyloidea</taxon>
        <taxon>Ancylostomatidae</taxon>
        <taxon>Ancylostomatinae</taxon>
        <taxon>Ancylostoma</taxon>
    </lineage>
</organism>
<name>A0A016V0K5_9BILA</name>
<sequence>MSNNHLNVENFHATAAVPGPSLANRPPALVIPGICEPNKRYDATRKMLKEVHQAKPVDRIKISIFGSFFYDDDIECPQPPCHRLPFGFNRGSNVAQVNKYINGVHREIFATGRTAQRWMLTLQRAILASMLPLARDIPFVRHIGSYPAKVAPHVRKNQC</sequence>
<protein>
    <submittedName>
        <fullName evidence="1">Uncharacterized protein</fullName>
    </submittedName>
</protein>
<evidence type="ECO:0000313" key="2">
    <source>
        <dbReference type="Proteomes" id="UP000024635"/>
    </source>
</evidence>
<dbReference type="AlphaFoldDB" id="A0A016V0K5"/>
<keyword evidence="2" id="KW-1185">Reference proteome</keyword>
<proteinExistence type="predicted"/>
<evidence type="ECO:0000313" key="1">
    <source>
        <dbReference type="EMBL" id="EYC20273.1"/>
    </source>
</evidence>
<dbReference type="OrthoDB" id="10456878at2759"/>
<dbReference type="EMBL" id="JARK01001358">
    <property type="protein sequence ID" value="EYC20273.1"/>
    <property type="molecule type" value="Genomic_DNA"/>
</dbReference>
<reference evidence="2" key="1">
    <citation type="journal article" date="2015" name="Nat. Genet.">
        <title>The genome and transcriptome of the zoonotic hookworm Ancylostoma ceylanicum identify infection-specific gene families.</title>
        <authorList>
            <person name="Schwarz E.M."/>
            <person name="Hu Y."/>
            <person name="Antoshechkin I."/>
            <person name="Miller M.M."/>
            <person name="Sternberg P.W."/>
            <person name="Aroian R.V."/>
        </authorList>
    </citation>
    <scope>NUCLEOTIDE SEQUENCE</scope>
    <source>
        <strain evidence="2">HY135</strain>
    </source>
</reference>
<accession>A0A016V0K5</accession>
<gene>
    <name evidence="1" type="primary">Acey_s0022.g542</name>
    <name evidence="1" type="synonym">Acey-ZK337.2</name>
    <name evidence="1" type="ORF">Y032_0022g542</name>
</gene>
<comment type="caution">
    <text evidence="1">The sequence shown here is derived from an EMBL/GenBank/DDBJ whole genome shotgun (WGS) entry which is preliminary data.</text>
</comment>